<dbReference type="PANTHER" id="PTHR19328">
    <property type="entry name" value="HEDGEHOG-INTERACTING PROTEIN"/>
    <property type="match status" value="1"/>
</dbReference>
<accession>A0A3M5PBA8</accession>
<feature type="domain" description="Glucose/Sorbosone dehydrogenase" evidence="1">
    <location>
        <begin position="70"/>
        <end position="407"/>
    </location>
</feature>
<name>A0A3M5PBA8_PSEVI</name>
<evidence type="ECO:0000313" key="3">
    <source>
        <dbReference type="Proteomes" id="UP000273854"/>
    </source>
</evidence>
<comment type="caution">
    <text evidence="2">The sequence shown here is derived from an EMBL/GenBank/DDBJ whole genome shotgun (WGS) entry which is preliminary data.</text>
</comment>
<sequence>MQLIPRRHAPALRRDIQSMHKESPMFRKTLFATLCATAVLSLPLSAGAAPAEQYKSELGTVTVTPVAEGLNYPWALAFLPDRKGILVTERSGNLRLVSADGKLSAPISGVPQVWAQKQGGLLDVVLSPDFAKDRMVYLTYSEGSGKTAAEGDTAGTAAGRGRLSADMTKLEDFEVIFRQEPKLSVGNHFGSRMVFDRDGYLFIALGENNERATAQDLDKLQGKIVRIFPDGNVPKDNPFVGQKNVRPEIWSYGHRNQQGAALNPWSGTLWTNEHGPKGGDEVNIIERGQNYGWPLATHGINYSGEPIPEAKGKFVEGTKVPFQVWEQSPGISGMAFYDDGRFKAWDHNLFIGALATEELIRLQFEGDKIVHEERLLKDMKQRIRDVRQGPDGYLYLLTDDSKGQLLKVGLAQ</sequence>
<dbReference type="InterPro" id="IPR011041">
    <property type="entry name" value="Quinoprot_gluc/sorb_DH_b-prop"/>
</dbReference>
<dbReference type="InterPro" id="IPR011042">
    <property type="entry name" value="6-blade_b-propeller_TolB-like"/>
</dbReference>
<reference evidence="2 3" key="1">
    <citation type="submission" date="2018-08" db="EMBL/GenBank/DDBJ databases">
        <title>Recombination of ecologically and evolutionarily significant loci maintains genetic cohesion in the Pseudomonas syringae species complex.</title>
        <authorList>
            <person name="Dillon M."/>
            <person name="Thakur S."/>
            <person name="Almeida R.N.D."/>
            <person name="Weir B.S."/>
            <person name="Guttman D.S."/>
        </authorList>
    </citation>
    <scope>NUCLEOTIDE SEQUENCE [LARGE SCALE GENOMIC DNA]</scope>
    <source>
        <strain evidence="2 3">ICMP 19473</strain>
    </source>
</reference>
<evidence type="ECO:0000259" key="1">
    <source>
        <dbReference type="Pfam" id="PF07995"/>
    </source>
</evidence>
<dbReference type="Proteomes" id="UP000273854">
    <property type="component" value="Unassembled WGS sequence"/>
</dbReference>
<dbReference type="EMBL" id="RBTP01000031">
    <property type="protein sequence ID" value="RMT81940.1"/>
    <property type="molecule type" value="Genomic_DNA"/>
</dbReference>
<proteinExistence type="predicted"/>
<evidence type="ECO:0000313" key="2">
    <source>
        <dbReference type="EMBL" id="RMT81940.1"/>
    </source>
</evidence>
<gene>
    <name evidence="2" type="ORF">ALP40_04801</name>
</gene>
<dbReference type="AlphaFoldDB" id="A0A3M5PBA8"/>
<dbReference type="SUPFAM" id="SSF50952">
    <property type="entry name" value="Soluble quinoprotein glucose dehydrogenase"/>
    <property type="match status" value="1"/>
</dbReference>
<dbReference type="PANTHER" id="PTHR19328:SF75">
    <property type="entry name" value="ALDOSE SUGAR DEHYDROGENASE YLII"/>
    <property type="match status" value="1"/>
</dbReference>
<dbReference type="InterPro" id="IPR012938">
    <property type="entry name" value="Glc/Sorbosone_DH"/>
</dbReference>
<dbReference type="Gene3D" id="2.120.10.30">
    <property type="entry name" value="TolB, C-terminal domain"/>
    <property type="match status" value="1"/>
</dbReference>
<organism evidence="2 3">
    <name type="scientific">Pseudomonas viridiflava</name>
    <name type="common">Phytomonas viridiflava</name>
    <dbReference type="NCBI Taxonomy" id="33069"/>
    <lineage>
        <taxon>Bacteria</taxon>
        <taxon>Pseudomonadati</taxon>
        <taxon>Pseudomonadota</taxon>
        <taxon>Gammaproteobacteria</taxon>
        <taxon>Pseudomonadales</taxon>
        <taxon>Pseudomonadaceae</taxon>
        <taxon>Pseudomonas</taxon>
    </lineage>
</organism>
<protein>
    <submittedName>
        <fullName evidence="2">Glucose/sorbosone family dehydrogenase</fullName>
    </submittedName>
</protein>
<dbReference type="Pfam" id="PF07995">
    <property type="entry name" value="GSDH"/>
    <property type="match status" value="1"/>
</dbReference>